<dbReference type="RefSeq" id="WP_208131695.1">
    <property type="nucleotide sequence ID" value="NZ_BAABGQ010000005.1"/>
</dbReference>
<evidence type="ECO:0000313" key="2">
    <source>
        <dbReference type="Proteomes" id="UP001501243"/>
    </source>
</evidence>
<reference evidence="2" key="1">
    <citation type="journal article" date="2019" name="Int. J. Syst. Evol. Microbiol.">
        <title>The Global Catalogue of Microorganisms (GCM) 10K type strain sequencing project: providing services to taxonomists for standard genome sequencing and annotation.</title>
        <authorList>
            <consortium name="The Broad Institute Genomics Platform"/>
            <consortium name="The Broad Institute Genome Sequencing Center for Infectious Disease"/>
            <person name="Wu L."/>
            <person name="Ma J."/>
        </authorList>
    </citation>
    <scope>NUCLEOTIDE SEQUENCE [LARGE SCALE GENOMIC DNA]</scope>
    <source>
        <strain evidence="2">JCM 17841</strain>
    </source>
</reference>
<gene>
    <name evidence="1" type="ORF">GCM10023172_12750</name>
</gene>
<evidence type="ECO:0000313" key="1">
    <source>
        <dbReference type="EMBL" id="GAA4497572.1"/>
    </source>
</evidence>
<dbReference type="EMBL" id="BAABGQ010000005">
    <property type="protein sequence ID" value="GAA4497572.1"/>
    <property type="molecule type" value="Genomic_DNA"/>
</dbReference>
<keyword evidence="2" id="KW-1185">Reference proteome</keyword>
<protein>
    <submittedName>
        <fullName evidence="1">Uncharacterized protein</fullName>
    </submittedName>
</protein>
<sequence>MKELFELFYRQLWTPKHCDKIIATLSDDKIHGVIASIMTIIQQNSNRPIDSKFSFVANNTLSGGVFPCYEERCRTKHIDTLARNAILYADVVYIQNPFDKYLHISFF</sequence>
<comment type="caution">
    <text evidence="1">The sequence shown here is derived from an EMBL/GenBank/DDBJ whole genome shotgun (WGS) entry which is preliminary data.</text>
</comment>
<name>A0ABP8Q4N2_9BACT</name>
<dbReference type="Proteomes" id="UP001501243">
    <property type="component" value="Unassembled WGS sequence"/>
</dbReference>
<proteinExistence type="predicted"/>
<organism evidence="1 2">
    <name type="scientific">Hymenobacter ginsengisoli</name>
    <dbReference type="NCBI Taxonomy" id="1051626"/>
    <lineage>
        <taxon>Bacteria</taxon>
        <taxon>Pseudomonadati</taxon>
        <taxon>Bacteroidota</taxon>
        <taxon>Cytophagia</taxon>
        <taxon>Cytophagales</taxon>
        <taxon>Hymenobacteraceae</taxon>
        <taxon>Hymenobacter</taxon>
    </lineage>
</organism>
<accession>A0ABP8Q4N2</accession>